<sequence length="185" mass="19059">MNKEYSGLVKSLVRGAAAATVAVLALSSGAASAEERACLGRLAPISGKVTTNAIGPGETLGVLAGKIDDKLKLNCGIQGKAFFNPDGTFGGFTHTLVCSDTISEFGQTVHSQVVALSRYDGMPQFTSCGIPGMDMQYGSFREITEPQSGRGIFAPTGGGRLEVEGTVNCAGAVDMKIAGEVCLVY</sequence>
<gene>
    <name evidence="2" type="ORF">GPA27_06375</name>
</gene>
<feature type="signal peptide" evidence="1">
    <location>
        <begin position="1"/>
        <end position="33"/>
    </location>
</feature>
<accession>A0ABX1NCH9</accession>
<dbReference type="EMBL" id="WTVS01000010">
    <property type="protein sequence ID" value="NMF97008.1"/>
    <property type="molecule type" value="Genomic_DNA"/>
</dbReference>
<dbReference type="Proteomes" id="UP000634522">
    <property type="component" value="Unassembled WGS sequence"/>
</dbReference>
<proteinExistence type="predicted"/>
<organism evidence="2 3">
    <name type="scientific">Aromatoleum toluolicum</name>
    <dbReference type="NCBI Taxonomy" id="90060"/>
    <lineage>
        <taxon>Bacteria</taxon>
        <taxon>Pseudomonadati</taxon>
        <taxon>Pseudomonadota</taxon>
        <taxon>Betaproteobacteria</taxon>
        <taxon>Rhodocyclales</taxon>
        <taxon>Rhodocyclaceae</taxon>
        <taxon>Aromatoleum</taxon>
    </lineage>
</organism>
<protein>
    <recommendedName>
        <fullName evidence="4">Secreted protein</fullName>
    </recommendedName>
</protein>
<comment type="caution">
    <text evidence="2">The sequence shown here is derived from an EMBL/GenBank/DDBJ whole genome shotgun (WGS) entry which is preliminary data.</text>
</comment>
<reference evidence="2 3" key="1">
    <citation type="submission" date="2019-12" db="EMBL/GenBank/DDBJ databases">
        <title>Comparative genomics gives insights into the taxonomy of the Azoarcus-Aromatoleum group and reveals separate origins of nif in the plant-associated Azoarcus and non-plant-associated Aromatoleum sub-groups.</title>
        <authorList>
            <person name="Lafos M."/>
            <person name="Maluk M."/>
            <person name="Batista M."/>
            <person name="Junghare M."/>
            <person name="Carmona M."/>
            <person name="Faoro H."/>
            <person name="Cruz L.M."/>
            <person name="Battistoni F."/>
            <person name="De Souza E."/>
            <person name="Pedrosa F."/>
            <person name="Chen W.-M."/>
            <person name="Poole P.S."/>
            <person name="Dixon R.A."/>
            <person name="James E.K."/>
        </authorList>
    </citation>
    <scope>NUCLEOTIDE SEQUENCE [LARGE SCALE GENOMIC DNA]</scope>
    <source>
        <strain evidence="2 3">T</strain>
    </source>
</reference>
<evidence type="ECO:0000313" key="2">
    <source>
        <dbReference type="EMBL" id="NMF97008.1"/>
    </source>
</evidence>
<evidence type="ECO:0000313" key="3">
    <source>
        <dbReference type="Proteomes" id="UP000634522"/>
    </source>
</evidence>
<keyword evidence="1" id="KW-0732">Signal</keyword>
<evidence type="ECO:0000256" key="1">
    <source>
        <dbReference type="SAM" id="SignalP"/>
    </source>
</evidence>
<dbReference type="RefSeq" id="WP_169138703.1">
    <property type="nucleotide sequence ID" value="NZ_WTVS01000010.1"/>
</dbReference>
<feature type="chain" id="PRO_5045185511" description="Secreted protein" evidence="1">
    <location>
        <begin position="34"/>
        <end position="185"/>
    </location>
</feature>
<name>A0ABX1NCH9_9RHOO</name>
<evidence type="ECO:0008006" key="4">
    <source>
        <dbReference type="Google" id="ProtNLM"/>
    </source>
</evidence>
<keyword evidence="3" id="KW-1185">Reference proteome</keyword>